<protein>
    <submittedName>
        <fullName evidence="2">ThiF/MoeB/HesA family E1-like protein</fullName>
    </submittedName>
</protein>
<name>G4WVU4_9BACT</name>
<dbReference type="InterPro" id="IPR045886">
    <property type="entry name" value="ThiF/MoeB/HesA"/>
</dbReference>
<evidence type="ECO:0000259" key="1">
    <source>
        <dbReference type="Pfam" id="PF00899"/>
    </source>
</evidence>
<reference evidence="2" key="2">
    <citation type="journal article" date="2011" name="J. Bacteriol.">
        <title>Long-chain N-acyl amino acid synthases are linked to the putative PEP-CTERM/exosortase protein-sorting system in Gram-negative bacteria.</title>
        <authorList>
            <person name="Craig J.W."/>
            <person name="Cherry M.A."/>
            <person name="Brady S.F."/>
        </authorList>
    </citation>
    <scope>NUCLEOTIDE SEQUENCE</scope>
</reference>
<dbReference type="InterPro" id="IPR000594">
    <property type="entry name" value="ThiF_NAD_FAD-bd"/>
</dbReference>
<sequence length="307" mass="32942">MRSPPLNPSDINSSSDFDYGLAFSRNIGWLTHAEQAALRGKRVAIAGLGGVGGAHLLTLTRLGIGAFHIADFDTFALANFNRQAGAVMSTLGRAKIDVVAEMAKDIHPGLDLKVFDSGVSADNLDEFFAGVDLYVDGLDFFAFQARLATFAACARLGVPAVTSAPLGMGVAHLNFLPGKMTFEEYFRMEGQPEFEQALRFLLGLSPAMLQRTYLIDPTQVNLSDHRGPSTVMACQLCAGMAATEALKILLHRGKVVAAPHGRHFDAYRGKLVKTWRPGGNNNPIQRLALAIARRQLAHAPAGAGREG</sequence>
<dbReference type="GO" id="GO:0061504">
    <property type="term" value="P:cyclic threonylcarbamoyladenosine biosynthetic process"/>
    <property type="evidence" value="ECO:0007669"/>
    <property type="project" value="TreeGrafter"/>
</dbReference>
<dbReference type="Gene3D" id="3.40.50.720">
    <property type="entry name" value="NAD(P)-binding Rossmann-like Domain"/>
    <property type="match status" value="1"/>
</dbReference>
<accession>G4WVU4</accession>
<dbReference type="GO" id="GO:0061503">
    <property type="term" value="F:tRNA threonylcarbamoyladenosine dehydratase"/>
    <property type="evidence" value="ECO:0007669"/>
    <property type="project" value="TreeGrafter"/>
</dbReference>
<proteinExistence type="predicted"/>
<dbReference type="CDD" id="cd01483">
    <property type="entry name" value="E1_enzyme_family"/>
    <property type="match status" value="1"/>
</dbReference>
<dbReference type="AlphaFoldDB" id="G4WVU4"/>
<dbReference type="SUPFAM" id="SSF69572">
    <property type="entry name" value="Activating enzymes of the ubiquitin-like proteins"/>
    <property type="match status" value="1"/>
</dbReference>
<reference evidence="2" key="1">
    <citation type="journal article" date="2004" name="Appl. Environ. Microbiol.">
        <title>Long-chain N-acyltyrosine synthases from environmental DNA.</title>
        <authorList>
            <person name="Brady S.F."/>
            <person name="Chao C.J."/>
            <person name="Clardy J."/>
        </authorList>
    </citation>
    <scope>NUCLEOTIDE SEQUENCE</scope>
</reference>
<dbReference type="EMBL" id="JF429414">
    <property type="protein sequence ID" value="AEQ20546.1"/>
    <property type="molecule type" value="Genomic_DNA"/>
</dbReference>
<dbReference type="NCBIfam" id="NF006077">
    <property type="entry name" value="PRK08223.1"/>
    <property type="match status" value="1"/>
</dbReference>
<organism evidence="2">
    <name type="scientific">uncultured bacterium CSLC3</name>
    <dbReference type="NCBI Taxonomy" id="1091572"/>
    <lineage>
        <taxon>Bacteria</taxon>
        <taxon>environmental samples</taxon>
    </lineage>
</organism>
<evidence type="ECO:0000313" key="2">
    <source>
        <dbReference type="EMBL" id="AEQ20546.1"/>
    </source>
</evidence>
<dbReference type="Pfam" id="PF00899">
    <property type="entry name" value="ThiF"/>
    <property type="match status" value="1"/>
</dbReference>
<feature type="domain" description="THIF-type NAD/FAD binding fold" evidence="1">
    <location>
        <begin position="24"/>
        <end position="277"/>
    </location>
</feature>
<dbReference type="GO" id="GO:0008641">
    <property type="term" value="F:ubiquitin-like modifier activating enzyme activity"/>
    <property type="evidence" value="ECO:0007669"/>
    <property type="project" value="InterPro"/>
</dbReference>
<dbReference type="InterPro" id="IPR035985">
    <property type="entry name" value="Ubiquitin-activating_enz"/>
</dbReference>
<dbReference type="PANTHER" id="PTHR43267">
    <property type="entry name" value="TRNA THREONYLCARBAMOYLADENOSINE DEHYDRATASE"/>
    <property type="match status" value="1"/>
</dbReference>
<dbReference type="PANTHER" id="PTHR43267:SF1">
    <property type="entry name" value="TRNA THREONYLCARBAMOYLADENOSINE DEHYDRATASE"/>
    <property type="match status" value="1"/>
</dbReference>